<protein>
    <submittedName>
        <fullName evidence="1">Uncharacterized protein</fullName>
    </submittedName>
</protein>
<sequence>MYNPKDCMNHDDGYDPCLEEGPTWSDNNPAFEAISSGFNNAISVISTGTGPINPVKGALGVAKDVVDAANTYNSFSEVGGGATVGDHMAEAVMSTNLGSQIGALGEVVLERQAEAEALGIDLY</sequence>
<proteinExistence type="predicted"/>
<dbReference type="Proteomes" id="UP000002943">
    <property type="component" value="Unassembled WGS sequence"/>
</dbReference>
<evidence type="ECO:0000313" key="2">
    <source>
        <dbReference type="Proteomes" id="UP000002943"/>
    </source>
</evidence>
<accession>E3BHM4</accession>
<gene>
    <name evidence="1" type="ORF">VIBC2010_17999</name>
</gene>
<evidence type="ECO:0000313" key="1">
    <source>
        <dbReference type="EMBL" id="EFP97313.1"/>
    </source>
</evidence>
<dbReference type="RefSeq" id="WP_009600500.1">
    <property type="nucleotide sequence ID" value="NZ_AEIU01000059.1"/>
</dbReference>
<reference evidence="1 2" key="1">
    <citation type="journal article" date="2012" name="Int. J. Syst. Evol. Microbiol.">
        <title>Vibrio caribbeanicus sp. nov., isolated from the marine sponge Scleritoderma cyanea.</title>
        <authorList>
            <person name="Hoffmann M."/>
            <person name="Monday S.R."/>
            <person name="Allard M.W."/>
            <person name="Strain E.A."/>
            <person name="Whittaker P."/>
            <person name="Naum M."/>
            <person name="McCarthy P.J."/>
            <person name="Lopez J.V."/>
            <person name="Fischer M."/>
            <person name="Brown E.W."/>
        </authorList>
    </citation>
    <scope>NUCLEOTIDE SEQUENCE [LARGE SCALE GENOMIC DNA]</scope>
    <source>
        <strain evidence="1 2">ATCC BAA-2122</strain>
    </source>
</reference>
<name>E3BHM4_9VIBR</name>
<comment type="caution">
    <text evidence="1">The sequence shown here is derived from an EMBL/GenBank/DDBJ whole genome shotgun (WGS) entry which is preliminary data.</text>
</comment>
<keyword evidence="2" id="KW-1185">Reference proteome</keyword>
<organism evidence="1 2">
    <name type="scientific">Vibrio caribbeanicus ATCC BAA-2122</name>
    <dbReference type="NCBI Taxonomy" id="796620"/>
    <lineage>
        <taxon>Bacteria</taxon>
        <taxon>Pseudomonadati</taxon>
        <taxon>Pseudomonadota</taxon>
        <taxon>Gammaproteobacteria</taxon>
        <taxon>Vibrionales</taxon>
        <taxon>Vibrionaceae</taxon>
        <taxon>Vibrio</taxon>
    </lineage>
</organism>
<dbReference type="AlphaFoldDB" id="E3BHM4"/>
<dbReference type="STRING" id="796620.VIBC2010_17999"/>
<dbReference type="EMBL" id="AEIU01000059">
    <property type="protein sequence ID" value="EFP97313.1"/>
    <property type="molecule type" value="Genomic_DNA"/>
</dbReference>